<keyword evidence="3" id="KW-0378">Hydrolase</keyword>
<dbReference type="Proteomes" id="UP001597417">
    <property type="component" value="Unassembled WGS sequence"/>
</dbReference>
<dbReference type="PRINTS" id="PR00633">
    <property type="entry name" value="RCCNDNSATION"/>
</dbReference>
<dbReference type="Pfam" id="PF00041">
    <property type="entry name" value="fn3"/>
    <property type="match status" value="1"/>
</dbReference>
<dbReference type="PROSITE" id="PS50012">
    <property type="entry name" value="RCC1_3"/>
    <property type="match status" value="7"/>
</dbReference>
<dbReference type="InterPro" id="IPR036116">
    <property type="entry name" value="FN3_sf"/>
</dbReference>
<sequence>MSAKHPVAPSAFDANTAASMTGYATKVAAHGASTVSPRAVVTFTQVSAGGGHTCAVTSSGGAKCWGHNNVGQLGNGTTTDSSTPVDVSGLTSGVAAVSAGDGHTCAVTSTGGAKCWGFNGNGQLGNGTTTSSSTPVDVSGLTSGVAAISADFQHTCALTTSGGAKCWGANGTGQLGNGTTTSSSTPVDVVGLTSGVAAIATGANFSCAVTSSGGAKCWGFNGGGQLGNGTTTSSSTPVDVSGLSSGVAAITAGLNHTCALTTGGGAKCWGFNTSGQLGNGTTTSSSTPVDVVGLTSGVAQISAGGDHTCAVTTSGGAKCWGFGGNGELGNGTTSSSSTPVDVVGLTSGVAAISAGRFHTCAVTSAGGIKCWGANNFGQLGNGTTTSSSTPVDVVLPTVPGAPVNVAATAGDAQATVTFSPPASDGGSPITAYTVTATDLTNPGHGGQTASGPGSPITVVGLTNGDQYTFTVTATNAQGTGPASAPSNVAVPAAASSTSLTALPTNPSFGQPVTLTATVVCTGSLTGGTVTFTDLSTGTVLGTVPVNASGTATIVVNGLAPGAHQIQAQFNGTAACHPSTSNTVTVTVGCQTINGNHFGPLTVTAAVCLAPGTRVFGPVTISGNGSLDAEGATLQGPLTATSGTGVRICAGTVNGPISILGITGVVVIGDANDDGTPACAGNTLRGPVTLTGNTGFVELGGNQIAGPVTVNNNTTTLTVPPERATATEIEANRIFGSLVCTGNTPPPGNDGRPNTVIGSRIGQCATL</sequence>
<keyword evidence="3" id="KW-0326">Glycosidase</keyword>
<evidence type="ECO:0000256" key="1">
    <source>
        <dbReference type="ARBA" id="ARBA00022658"/>
    </source>
</evidence>
<dbReference type="InterPro" id="IPR000408">
    <property type="entry name" value="Reg_chr_condens"/>
</dbReference>
<dbReference type="InterPro" id="IPR032109">
    <property type="entry name" value="Big_3_5"/>
</dbReference>
<keyword evidence="4" id="KW-0119">Carbohydrate metabolism</keyword>
<evidence type="ECO:0000313" key="7">
    <source>
        <dbReference type="Proteomes" id="UP001597417"/>
    </source>
</evidence>
<keyword evidence="4" id="KW-0624">Polysaccharide degradation</keyword>
<comment type="caution">
    <text evidence="6">The sequence shown here is derived from an EMBL/GenBank/DDBJ whole genome shotgun (WGS) entry which is preliminary data.</text>
</comment>
<dbReference type="InterPro" id="IPR003961">
    <property type="entry name" value="FN3_dom"/>
</dbReference>
<keyword evidence="2" id="KW-0677">Repeat</keyword>
<dbReference type="SMART" id="SM00060">
    <property type="entry name" value="FN3"/>
    <property type="match status" value="1"/>
</dbReference>
<name>A0ABW5FNX3_9PSEU</name>
<protein>
    <submittedName>
        <fullName evidence="6">Ig-like domain repeat protein</fullName>
    </submittedName>
</protein>
<dbReference type="Gene3D" id="2.60.40.10">
    <property type="entry name" value="Immunoglobulins"/>
    <property type="match status" value="2"/>
</dbReference>
<evidence type="ECO:0000259" key="5">
    <source>
        <dbReference type="PROSITE" id="PS50853"/>
    </source>
</evidence>
<keyword evidence="1" id="KW-0344">Guanine-nucleotide releasing factor</keyword>
<dbReference type="Gene3D" id="2.130.10.30">
    <property type="entry name" value="Regulator of chromosome condensation 1/beta-lactamase-inhibitor protein II"/>
    <property type="match status" value="2"/>
</dbReference>
<dbReference type="InterPro" id="IPR013783">
    <property type="entry name" value="Ig-like_fold"/>
</dbReference>
<dbReference type="InterPro" id="IPR051553">
    <property type="entry name" value="Ran_GTPase-activating"/>
</dbReference>
<keyword evidence="7" id="KW-1185">Reference proteome</keyword>
<dbReference type="PROSITE" id="PS50853">
    <property type="entry name" value="FN3"/>
    <property type="match status" value="1"/>
</dbReference>
<evidence type="ECO:0000256" key="4">
    <source>
        <dbReference type="ARBA" id="ARBA00023326"/>
    </source>
</evidence>
<dbReference type="PANTHER" id="PTHR45982">
    <property type="entry name" value="REGULATOR OF CHROMOSOME CONDENSATION"/>
    <property type="match status" value="1"/>
</dbReference>
<evidence type="ECO:0000256" key="3">
    <source>
        <dbReference type="ARBA" id="ARBA00023295"/>
    </source>
</evidence>
<evidence type="ECO:0000256" key="2">
    <source>
        <dbReference type="ARBA" id="ARBA00022737"/>
    </source>
</evidence>
<dbReference type="InterPro" id="IPR009091">
    <property type="entry name" value="RCC1/BLIP-II"/>
</dbReference>
<dbReference type="SUPFAM" id="SSF49265">
    <property type="entry name" value="Fibronectin type III"/>
    <property type="match status" value="1"/>
</dbReference>
<dbReference type="PANTHER" id="PTHR45982:SF1">
    <property type="entry name" value="REGULATOR OF CHROMOSOME CONDENSATION"/>
    <property type="match status" value="1"/>
</dbReference>
<dbReference type="Pfam" id="PF13540">
    <property type="entry name" value="RCC1_2"/>
    <property type="match status" value="1"/>
</dbReference>
<dbReference type="Pfam" id="PF25390">
    <property type="entry name" value="WD40_RLD"/>
    <property type="match status" value="1"/>
</dbReference>
<feature type="domain" description="Fibronectin type-III" evidence="5">
    <location>
        <begin position="398"/>
        <end position="493"/>
    </location>
</feature>
<reference evidence="7" key="1">
    <citation type="journal article" date="2019" name="Int. J. Syst. Evol. Microbiol.">
        <title>The Global Catalogue of Microorganisms (GCM) 10K type strain sequencing project: providing services to taxonomists for standard genome sequencing and annotation.</title>
        <authorList>
            <consortium name="The Broad Institute Genomics Platform"/>
            <consortium name="The Broad Institute Genome Sequencing Center for Infectious Disease"/>
            <person name="Wu L."/>
            <person name="Ma J."/>
        </authorList>
    </citation>
    <scope>NUCLEOTIDE SEQUENCE [LARGE SCALE GENOMIC DNA]</scope>
    <source>
        <strain evidence="7">CGMCC 4.7645</strain>
    </source>
</reference>
<evidence type="ECO:0000313" key="6">
    <source>
        <dbReference type="EMBL" id="MFD2415532.1"/>
    </source>
</evidence>
<dbReference type="RefSeq" id="WP_378261409.1">
    <property type="nucleotide sequence ID" value="NZ_JBHUKR010000004.1"/>
</dbReference>
<dbReference type="Pfam" id="PF16640">
    <property type="entry name" value="Big_3_5"/>
    <property type="match status" value="1"/>
</dbReference>
<dbReference type="EMBL" id="JBHUKR010000004">
    <property type="protein sequence ID" value="MFD2415532.1"/>
    <property type="molecule type" value="Genomic_DNA"/>
</dbReference>
<accession>A0ABW5FNX3</accession>
<dbReference type="InterPro" id="IPR058923">
    <property type="entry name" value="RCC1-like_dom"/>
</dbReference>
<dbReference type="CDD" id="cd00063">
    <property type="entry name" value="FN3"/>
    <property type="match status" value="1"/>
</dbReference>
<organism evidence="6 7">
    <name type="scientific">Amycolatopsis pigmentata</name>
    <dbReference type="NCBI Taxonomy" id="450801"/>
    <lineage>
        <taxon>Bacteria</taxon>
        <taxon>Bacillati</taxon>
        <taxon>Actinomycetota</taxon>
        <taxon>Actinomycetes</taxon>
        <taxon>Pseudonocardiales</taxon>
        <taxon>Pseudonocardiaceae</taxon>
        <taxon>Amycolatopsis</taxon>
    </lineage>
</organism>
<dbReference type="SUPFAM" id="SSF50985">
    <property type="entry name" value="RCC1/BLIP-II"/>
    <property type="match status" value="2"/>
</dbReference>
<proteinExistence type="predicted"/>
<gene>
    <name evidence="6" type="ORF">ACFSXZ_04240</name>
</gene>